<accession>A0ABK0LE58</accession>
<protein>
    <submittedName>
        <fullName evidence="5">Cytochrome c oxidase assembly factor 6</fullName>
    </submittedName>
</protein>
<evidence type="ECO:0000313" key="6">
    <source>
        <dbReference type="Proteomes" id="UP000002494"/>
    </source>
</evidence>
<reference evidence="5" key="1">
    <citation type="submission" date="2024-01" db="EMBL/GenBank/DDBJ databases">
        <title>GRCr8: a new rat reference genome assembly contstructed from accurate long reads and long range scaffolding.</title>
        <authorList>
            <person name="Doris P.A."/>
            <person name="Kalbfleisch T."/>
            <person name="Li K."/>
            <person name="Howe K."/>
            <person name="Wood J."/>
        </authorList>
    </citation>
    <scope>NUCLEOTIDE SEQUENCE [LARGE SCALE GENOMIC DNA]</scope>
    <source>
        <strain evidence="5">Brown Norway</strain>
    </source>
</reference>
<proteinExistence type="evidence at protein level"/>
<comment type="subcellular location">
    <subcellularLocation>
        <location evidence="1">Mitochondrion</location>
    </subcellularLocation>
</comment>
<dbReference type="RGD" id="7559315">
    <property type="gene designation" value="Coa6"/>
</dbReference>
<name>A0ABK0LE58_RAT</name>
<feature type="compositionally biased region" description="Low complexity" evidence="4">
    <location>
        <begin position="41"/>
        <end position="56"/>
    </location>
</feature>
<dbReference type="InterPro" id="IPR036549">
    <property type="entry name" value="CX6/COA6-like_sf"/>
</dbReference>
<sequence>MAERKVQGASCMANLSFTVTQSQRSLESDLLLNTQRREHGAGSVSSAHSESLLSQSGPPQLRTVFPHGAEGGTNQTLVSVHGPRLRGRKLPAREKDANGSPALPFADGGQDQSIRGGHFRSELPCTVGGPAGRQCSTHSPHRAPTWADPRVARHVAPRVTPAGMAAPSMKERQACWGARDLYWRCLDDNAEDAARCQKLRSSFEASCPQQWIKYFDKRRDYLKFKEKFEAGEFQSSPSTENS</sequence>
<keyword evidence="2" id="KW-0496">Mitochondrion</keyword>
<keyword evidence="7" id="KW-1267">Proteomics identification</keyword>
<evidence type="ECO:0000256" key="4">
    <source>
        <dbReference type="SAM" id="MobiDB-lite"/>
    </source>
</evidence>
<dbReference type="Pfam" id="PF02297">
    <property type="entry name" value="COX6B"/>
    <property type="match status" value="1"/>
</dbReference>
<gene>
    <name evidence="5" type="primary">Coa6</name>
</gene>
<dbReference type="SUPFAM" id="SSF47694">
    <property type="entry name" value="Cytochrome c oxidase subunit h"/>
    <property type="match status" value="1"/>
</dbReference>
<dbReference type="InterPro" id="IPR048280">
    <property type="entry name" value="COX6B-like"/>
</dbReference>
<evidence type="ECO:0000313" key="5">
    <source>
        <dbReference type="Ensembl" id="ENSRNOP00000109034.1"/>
    </source>
</evidence>
<evidence type="ECO:0000256" key="2">
    <source>
        <dbReference type="ARBA" id="ARBA00023128"/>
    </source>
</evidence>
<evidence type="ECO:0007829" key="7">
    <source>
        <dbReference type="PeptideAtlas" id="A0ABK0LE58"/>
    </source>
</evidence>
<dbReference type="PROSITE" id="PS51808">
    <property type="entry name" value="CHCH"/>
    <property type="match status" value="1"/>
</dbReference>
<dbReference type="Ensembl" id="ENSRNOT00000124167.1">
    <property type="protein sequence ID" value="ENSRNOP00000109034.1"/>
    <property type="gene ID" value="ENSRNOG00000062808.2"/>
</dbReference>
<dbReference type="GeneTree" id="ENSGT00390000004094"/>
<dbReference type="PANTHER" id="PTHR46690:SF1">
    <property type="entry name" value="CYTOCHROME C OXIDASE ASSEMBLY FACTOR 6 HOMOLOG"/>
    <property type="match status" value="1"/>
</dbReference>
<keyword evidence="6" id="KW-1185">Reference proteome</keyword>
<evidence type="ECO:0000256" key="1">
    <source>
        <dbReference type="ARBA" id="ARBA00004173"/>
    </source>
</evidence>
<dbReference type="PANTHER" id="PTHR46690">
    <property type="entry name" value="CYTOCHROME C OXIDASE ASSEMBLY FACTOR 6 HOMOLOG"/>
    <property type="match status" value="1"/>
</dbReference>
<organism evidence="5 6">
    <name type="scientific">Rattus norvegicus</name>
    <name type="common">Rat</name>
    <dbReference type="NCBI Taxonomy" id="10116"/>
    <lineage>
        <taxon>Eukaryota</taxon>
        <taxon>Metazoa</taxon>
        <taxon>Chordata</taxon>
        <taxon>Craniata</taxon>
        <taxon>Vertebrata</taxon>
        <taxon>Euteleostomi</taxon>
        <taxon>Mammalia</taxon>
        <taxon>Eutheria</taxon>
        <taxon>Euarchontoglires</taxon>
        <taxon>Glires</taxon>
        <taxon>Rodentia</taxon>
        <taxon>Myomorpha</taxon>
        <taxon>Muroidea</taxon>
        <taxon>Muridae</taxon>
        <taxon>Murinae</taxon>
        <taxon>Rattus</taxon>
    </lineage>
</organism>
<reference evidence="5" key="3">
    <citation type="submission" date="2025-09" db="UniProtKB">
        <authorList>
            <consortium name="Ensembl"/>
        </authorList>
    </citation>
    <scope>IDENTIFICATION</scope>
    <source>
        <strain evidence="5">Brown Norway</strain>
    </source>
</reference>
<reference evidence="5" key="2">
    <citation type="submission" date="2025-08" db="UniProtKB">
        <authorList>
            <consortium name="Ensembl"/>
        </authorList>
    </citation>
    <scope>IDENTIFICATION</scope>
    <source>
        <strain evidence="5">Brown Norway</strain>
    </source>
</reference>
<dbReference type="CDD" id="cd00926">
    <property type="entry name" value="Cyt_c_Oxidase_VIb"/>
    <property type="match status" value="1"/>
</dbReference>
<keyword evidence="3" id="KW-1015">Disulfide bond</keyword>
<feature type="region of interest" description="Disordered" evidence="4">
    <location>
        <begin position="36"/>
        <end position="111"/>
    </location>
</feature>
<dbReference type="Proteomes" id="UP000002494">
    <property type="component" value="Chromosome 19"/>
</dbReference>
<dbReference type="InterPro" id="IPR042289">
    <property type="entry name" value="COA6"/>
</dbReference>
<dbReference type="Gene3D" id="1.10.10.140">
    <property type="entry name" value="Cytochrome c oxidase, subunit VIb"/>
    <property type="match status" value="1"/>
</dbReference>
<evidence type="ECO:0000256" key="3">
    <source>
        <dbReference type="ARBA" id="ARBA00023157"/>
    </source>
</evidence>